<name>A0A0F9BIE4_9ZZZZ</name>
<gene>
    <name evidence="2" type="ORF">LCGC14_2523930</name>
</gene>
<keyword evidence="1" id="KW-1133">Transmembrane helix</keyword>
<keyword evidence="1" id="KW-0472">Membrane</keyword>
<protein>
    <submittedName>
        <fullName evidence="2">Uncharacterized protein</fullName>
    </submittedName>
</protein>
<sequence length="91" mass="10264">MEQGNVGLQEVSAPEEFQRLQDATPGQELRAYEGQAGESVIYFLAGVIAAILLVALSPIWIAWLILIWIAIRLGIIKSRPNYDVPWNRWND</sequence>
<accession>A0A0F9BIE4</accession>
<reference evidence="2" key="1">
    <citation type="journal article" date="2015" name="Nature">
        <title>Complex archaea that bridge the gap between prokaryotes and eukaryotes.</title>
        <authorList>
            <person name="Spang A."/>
            <person name="Saw J.H."/>
            <person name="Jorgensen S.L."/>
            <person name="Zaremba-Niedzwiedzka K."/>
            <person name="Martijn J."/>
            <person name="Lind A.E."/>
            <person name="van Eijk R."/>
            <person name="Schleper C."/>
            <person name="Guy L."/>
            <person name="Ettema T.J."/>
        </authorList>
    </citation>
    <scope>NUCLEOTIDE SEQUENCE</scope>
</reference>
<evidence type="ECO:0000256" key="1">
    <source>
        <dbReference type="SAM" id="Phobius"/>
    </source>
</evidence>
<keyword evidence="1" id="KW-0812">Transmembrane</keyword>
<feature type="transmembrane region" description="Helical" evidence="1">
    <location>
        <begin position="40"/>
        <end position="71"/>
    </location>
</feature>
<evidence type="ECO:0000313" key="2">
    <source>
        <dbReference type="EMBL" id="KKL13617.1"/>
    </source>
</evidence>
<dbReference type="EMBL" id="LAZR01040785">
    <property type="protein sequence ID" value="KKL13617.1"/>
    <property type="molecule type" value="Genomic_DNA"/>
</dbReference>
<proteinExistence type="predicted"/>
<comment type="caution">
    <text evidence="2">The sequence shown here is derived from an EMBL/GenBank/DDBJ whole genome shotgun (WGS) entry which is preliminary data.</text>
</comment>
<dbReference type="AlphaFoldDB" id="A0A0F9BIE4"/>
<organism evidence="2">
    <name type="scientific">marine sediment metagenome</name>
    <dbReference type="NCBI Taxonomy" id="412755"/>
    <lineage>
        <taxon>unclassified sequences</taxon>
        <taxon>metagenomes</taxon>
        <taxon>ecological metagenomes</taxon>
    </lineage>
</organism>